<feature type="domain" description="Homeobox" evidence="8">
    <location>
        <begin position="16"/>
        <end position="44"/>
    </location>
</feature>
<evidence type="ECO:0000256" key="6">
    <source>
        <dbReference type="RuleBase" id="RU000682"/>
    </source>
</evidence>
<organism evidence="9 10">
    <name type="scientific">Paragonimus westermani</name>
    <dbReference type="NCBI Taxonomy" id="34504"/>
    <lineage>
        <taxon>Eukaryota</taxon>
        <taxon>Metazoa</taxon>
        <taxon>Spiralia</taxon>
        <taxon>Lophotrochozoa</taxon>
        <taxon>Platyhelminthes</taxon>
        <taxon>Trematoda</taxon>
        <taxon>Digenea</taxon>
        <taxon>Plagiorchiida</taxon>
        <taxon>Troglotremata</taxon>
        <taxon>Troglotrematidae</taxon>
        <taxon>Paragonimus</taxon>
    </lineage>
</organism>
<dbReference type="InterPro" id="IPR001356">
    <property type="entry name" value="HD"/>
</dbReference>
<dbReference type="GO" id="GO:0000977">
    <property type="term" value="F:RNA polymerase II transcription regulatory region sequence-specific DNA binding"/>
    <property type="evidence" value="ECO:0007669"/>
    <property type="project" value="TreeGrafter"/>
</dbReference>
<dbReference type="GO" id="GO:0000981">
    <property type="term" value="F:DNA-binding transcription factor activity, RNA polymerase II-specific"/>
    <property type="evidence" value="ECO:0007669"/>
    <property type="project" value="InterPro"/>
</dbReference>
<protein>
    <recommendedName>
        <fullName evidence="8">Homeobox domain-containing protein</fullName>
    </recommendedName>
</protein>
<dbReference type="AlphaFoldDB" id="A0A5J4NAC5"/>
<dbReference type="InterPro" id="IPR017970">
    <property type="entry name" value="Homeobox_CS"/>
</dbReference>
<proteinExistence type="predicted"/>
<dbReference type="InterPro" id="IPR050453">
    <property type="entry name" value="LIM_Homeobox_TF"/>
</dbReference>
<dbReference type="SUPFAM" id="SSF46689">
    <property type="entry name" value="Homeodomain-like"/>
    <property type="match status" value="1"/>
</dbReference>
<dbReference type="PROSITE" id="PS00027">
    <property type="entry name" value="HOMEOBOX_1"/>
    <property type="match status" value="1"/>
</dbReference>
<dbReference type="InterPro" id="IPR009057">
    <property type="entry name" value="Homeodomain-like_sf"/>
</dbReference>
<keyword evidence="3 5" id="KW-0371">Homeobox</keyword>
<evidence type="ECO:0000256" key="7">
    <source>
        <dbReference type="SAM" id="MobiDB-lite"/>
    </source>
</evidence>
<evidence type="ECO:0000313" key="9">
    <source>
        <dbReference type="EMBL" id="KAA3672218.1"/>
    </source>
</evidence>
<reference evidence="9 10" key="1">
    <citation type="journal article" date="2019" name="Gigascience">
        <title>Whole-genome sequence of the oriental lung fluke Paragonimus westermani.</title>
        <authorList>
            <person name="Oey H."/>
            <person name="Zakrzewski M."/>
            <person name="Narain K."/>
            <person name="Devi K.R."/>
            <person name="Agatsuma T."/>
            <person name="Nawaratna S."/>
            <person name="Gobert G.N."/>
            <person name="Jones M.K."/>
            <person name="Ragan M.A."/>
            <person name="McManus D.P."/>
            <person name="Krause L."/>
        </authorList>
    </citation>
    <scope>NUCLEOTIDE SEQUENCE [LARGE SCALE GENOMIC DNA]</scope>
    <source>
        <strain evidence="9 10">IND2009</strain>
    </source>
</reference>
<evidence type="ECO:0000256" key="3">
    <source>
        <dbReference type="ARBA" id="ARBA00023155"/>
    </source>
</evidence>
<dbReference type="CDD" id="cd00086">
    <property type="entry name" value="homeodomain"/>
    <property type="match status" value="1"/>
</dbReference>
<dbReference type="Gene3D" id="1.10.10.60">
    <property type="entry name" value="Homeodomain-like"/>
    <property type="match status" value="1"/>
</dbReference>
<evidence type="ECO:0000256" key="4">
    <source>
        <dbReference type="ARBA" id="ARBA00023242"/>
    </source>
</evidence>
<evidence type="ECO:0000256" key="1">
    <source>
        <dbReference type="ARBA" id="ARBA00004123"/>
    </source>
</evidence>
<accession>A0A5J4NAC5</accession>
<dbReference type="GO" id="GO:0030182">
    <property type="term" value="P:neuron differentiation"/>
    <property type="evidence" value="ECO:0007669"/>
    <property type="project" value="TreeGrafter"/>
</dbReference>
<keyword evidence="4 5" id="KW-0539">Nucleus</keyword>
<evidence type="ECO:0000256" key="5">
    <source>
        <dbReference type="PROSITE-ProRule" id="PRU00108"/>
    </source>
</evidence>
<feature type="DNA-binding region" description="Homeobox" evidence="5">
    <location>
        <begin position="18"/>
        <end position="45"/>
    </location>
</feature>
<keyword evidence="10" id="KW-1185">Reference proteome</keyword>
<name>A0A5J4NAC5_9TREM</name>
<dbReference type="PANTHER" id="PTHR24208">
    <property type="entry name" value="LIM/HOMEOBOX PROTEIN LHX"/>
    <property type="match status" value="1"/>
</dbReference>
<dbReference type="EMBL" id="QNGE01005182">
    <property type="protein sequence ID" value="KAA3672218.1"/>
    <property type="molecule type" value="Genomic_DNA"/>
</dbReference>
<dbReference type="PANTHER" id="PTHR24208:SF166">
    <property type="entry name" value="LIM HOMEOBOX TRANSCRIPTION FACTOR 1 ALPHA, ISOFORM B"/>
    <property type="match status" value="1"/>
</dbReference>
<feature type="compositionally biased region" description="Basic and acidic residues" evidence="7">
    <location>
        <begin position="100"/>
        <end position="109"/>
    </location>
</feature>
<gene>
    <name evidence="9" type="ORF">DEA37_0001065</name>
</gene>
<evidence type="ECO:0000259" key="8">
    <source>
        <dbReference type="PROSITE" id="PS50071"/>
    </source>
</evidence>
<feature type="region of interest" description="Disordered" evidence="7">
    <location>
        <begin position="45"/>
        <end position="119"/>
    </location>
</feature>
<dbReference type="GO" id="GO:0005634">
    <property type="term" value="C:nucleus"/>
    <property type="evidence" value="ECO:0007669"/>
    <property type="project" value="UniProtKB-SubCell"/>
</dbReference>
<sequence length="150" mass="16767">MSVNQPISCSVQTQVRESLANMLSVPLRVVQVWFQNQRARDKRAYDQLQRQQSKRNQHRVDRSTSNWANDGGDRQRPNASPAMMTPSPHTSVESGSFAEFDEHSGDRFRGRSGARSLEVGDHVASNSQLWIPASQSVWQMGSGLADSAVR</sequence>
<keyword evidence="2 5" id="KW-0238">DNA-binding</keyword>
<dbReference type="Proteomes" id="UP000324629">
    <property type="component" value="Unassembled WGS sequence"/>
</dbReference>
<evidence type="ECO:0000313" key="10">
    <source>
        <dbReference type="Proteomes" id="UP000324629"/>
    </source>
</evidence>
<dbReference type="PROSITE" id="PS50071">
    <property type="entry name" value="HOMEOBOX_2"/>
    <property type="match status" value="1"/>
</dbReference>
<comment type="caution">
    <text evidence="9">The sequence shown here is derived from an EMBL/GenBank/DDBJ whole genome shotgun (WGS) entry which is preliminary data.</text>
</comment>
<dbReference type="Pfam" id="PF00046">
    <property type="entry name" value="Homeodomain"/>
    <property type="match status" value="1"/>
</dbReference>
<comment type="subcellular location">
    <subcellularLocation>
        <location evidence="1 5 6">Nucleus</location>
    </subcellularLocation>
</comment>
<evidence type="ECO:0000256" key="2">
    <source>
        <dbReference type="ARBA" id="ARBA00023125"/>
    </source>
</evidence>